<feature type="transmembrane region" description="Helical" evidence="9">
    <location>
        <begin position="516"/>
        <end position="539"/>
    </location>
</feature>
<keyword evidence="6 9" id="KW-1133">Transmembrane helix</keyword>
<dbReference type="Pfam" id="PF00639">
    <property type="entry name" value="Rotamase"/>
    <property type="match status" value="1"/>
</dbReference>
<evidence type="ECO:0000256" key="1">
    <source>
        <dbReference type="ARBA" id="ARBA00004651"/>
    </source>
</evidence>
<dbReference type="InterPro" id="IPR055344">
    <property type="entry name" value="SecD_SecF_C_bact"/>
</dbReference>
<evidence type="ECO:0000256" key="10">
    <source>
        <dbReference type="PROSITE-ProRule" id="PRU00278"/>
    </source>
</evidence>
<comment type="subunit">
    <text evidence="9">Forms a complex with SecF. Part of the essential Sec protein translocation apparatus which comprises SecA, SecYEG and auxiliary proteins SecDF. Other proteins may also be involved.</text>
</comment>
<evidence type="ECO:0000256" key="4">
    <source>
        <dbReference type="ARBA" id="ARBA00022692"/>
    </source>
</evidence>
<dbReference type="InterPro" id="IPR022813">
    <property type="entry name" value="SecD/SecF_arch_bac"/>
</dbReference>
<dbReference type="Gene3D" id="3.30.1360.200">
    <property type="match status" value="1"/>
</dbReference>
<evidence type="ECO:0000313" key="13">
    <source>
        <dbReference type="Proteomes" id="UP000236845"/>
    </source>
</evidence>
<evidence type="ECO:0000256" key="5">
    <source>
        <dbReference type="ARBA" id="ARBA00022927"/>
    </source>
</evidence>
<keyword evidence="10" id="KW-0413">Isomerase</keyword>
<dbReference type="NCBIfam" id="TIGR01129">
    <property type="entry name" value="secD"/>
    <property type="match status" value="1"/>
</dbReference>
<reference evidence="13" key="1">
    <citation type="submission" date="2017-09" db="EMBL/GenBank/DDBJ databases">
        <title>Depth-based differentiation of microbial function through sediment-hosted aquifers and enrichment of novel symbionts in the deep terrestrial subsurface.</title>
        <authorList>
            <person name="Probst A.J."/>
            <person name="Ladd B."/>
            <person name="Jarett J.K."/>
            <person name="Geller-Mcgrath D.E."/>
            <person name="Sieber C.M.K."/>
            <person name="Emerson J.B."/>
            <person name="Anantharaman K."/>
            <person name="Thomas B.C."/>
            <person name="Malmstrom R."/>
            <person name="Stieglmeier M."/>
            <person name="Klingl A."/>
            <person name="Woyke T."/>
            <person name="Ryan C.M."/>
            <person name="Banfield J.F."/>
        </authorList>
    </citation>
    <scope>NUCLEOTIDE SEQUENCE [LARGE SCALE GENOMIC DNA]</scope>
</reference>
<keyword evidence="7 9" id="KW-0811">Translocation</keyword>
<dbReference type="AlphaFoldDB" id="A0A2H0YRQ1"/>
<dbReference type="InterPro" id="IPR001036">
    <property type="entry name" value="Acrflvin-R"/>
</dbReference>
<organism evidence="12 13">
    <name type="scientific">Candidatus Kerfeldbacteria bacterium CG08_land_8_20_14_0_20_43_14</name>
    <dbReference type="NCBI Taxonomy" id="2014246"/>
    <lineage>
        <taxon>Bacteria</taxon>
        <taxon>Candidatus Kerfeldiibacteriota</taxon>
    </lineage>
</organism>
<keyword evidence="10" id="KW-0697">Rotamase</keyword>
<comment type="function">
    <text evidence="9">Part of the Sec protein translocase complex. Interacts with the SecYEG preprotein conducting channel. SecDF uses the proton motive force (PMF) to complete protein translocation after the ATP-dependent function of SecA.</text>
</comment>
<feature type="transmembrane region" description="Helical" evidence="9">
    <location>
        <begin position="442"/>
        <end position="463"/>
    </location>
</feature>
<dbReference type="PANTHER" id="PTHR30081:SF1">
    <property type="entry name" value="PROTEIN TRANSLOCASE SUBUNIT SECD"/>
    <property type="match status" value="1"/>
</dbReference>
<dbReference type="PRINTS" id="PR00702">
    <property type="entry name" value="ACRIFLAVINRP"/>
</dbReference>
<dbReference type="FunFam" id="1.20.1640.10:FF:000004">
    <property type="entry name" value="Protein translocase subunit SecD"/>
    <property type="match status" value="1"/>
</dbReference>
<dbReference type="Gene3D" id="3.10.50.40">
    <property type="match status" value="1"/>
</dbReference>
<dbReference type="Pfam" id="PF22599">
    <property type="entry name" value="SecDF_P1_head"/>
    <property type="match status" value="1"/>
</dbReference>
<evidence type="ECO:0000259" key="11">
    <source>
        <dbReference type="PROSITE" id="PS50198"/>
    </source>
</evidence>
<dbReference type="PANTHER" id="PTHR30081">
    <property type="entry name" value="PROTEIN-EXPORT MEMBRANE PROTEIN SEC"/>
    <property type="match status" value="1"/>
</dbReference>
<dbReference type="InterPro" id="IPR000297">
    <property type="entry name" value="PPIase_PpiC"/>
</dbReference>
<dbReference type="Gene3D" id="1.20.1640.10">
    <property type="entry name" value="Multidrug efflux transporter AcrB transmembrane domain"/>
    <property type="match status" value="1"/>
</dbReference>
<feature type="transmembrane region" description="Helical" evidence="9">
    <location>
        <begin position="494"/>
        <end position="510"/>
    </location>
</feature>
<dbReference type="SUPFAM" id="SSF82866">
    <property type="entry name" value="Multidrug efflux transporter AcrB transmembrane domain"/>
    <property type="match status" value="1"/>
</dbReference>
<protein>
    <recommendedName>
        <fullName evidence="9">Protein translocase subunit SecD</fullName>
    </recommendedName>
</protein>
<dbReference type="GO" id="GO:0065002">
    <property type="term" value="P:intracellular protein transmembrane transport"/>
    <property type="evidence" value="ECO:0007669"/>
    <property type="project" value="UniProtKB-UniRule"/>
</dbReference>
<accession>A0A2H0YRQ1</accession>
<dbReference type="Pfam" id="PF02355">
    <property type="entry name" value="SecD_SecF_C"/>
    <property type="match status" value="1"/>
</dbReference>
<sequence>MSSRKRLWINFILIVLLGIAVSYIALPKKLLPSFKVFGKQFDLRLGLDLQGGSSLVYKADTSKIASGDQAAALESARNVIETRVNAFGVSEPVVQTSQVGSSWRIIVELAGIKDINQAIKMIGDTPILEFKEVADSQPQTEEQKKAQAAADAGVKTEAEKVLKEALAKNADFSALANQYSQDPSNTGTDGQKKGGDLGFAKKGTFVAEFEKVLFDELKDGQVYPKLVKTQFGYHIIKRIETKTVQEEGKDVVEVRGAHILFAVSTEQNQVNFKTTGLSGKQLKRAGVAFNQSTGEPEVTLSFDSEGTKLFAEITKRNIGKNVAIFLDGQIISNPTVNQEITGGEAVITGNFTLKEAKDLAKRLNAGALPVPVSLISQQTVGATLGNDSVARSIFAGLLGVIVVSLFMIIFYRLPGLLATIALLLYTLIVIAIFKLWPVTLTLAGIAGFILSIGIALDANILIFERTKEELHNGRPLDVAIEEGFKRAWLSIRDSNVSSIITSVILIWFGSSIVKGFAITLLIGIVVSLFSAITVTRMLLRLVTNLNFARNPKWFGLRDLFKPKD</sequence>
<dbReference type="GO" id="GO:0015450">
    <property type="term" value="F:protein-transporting ATPase activity"/>
    <property type="evidence" value="ECO:0007669"/>
    <property type="project" value="InterPro"/>
</dbReference>
<proteinExistence type="inferred from homology"/>
<dbReference type="InterPro" id="IPR048634">
    <property type="entry name" value="SecD_SecF_C"/>
</dbReference>
<dbReference type="HAMAP" id="MF_01463_B">
    <property type="entry name" value="SecD_B"/>
    <property type="match status" value="1"/>
</dbReference>
<keyword evidence="2 9" id="KW-0813">Transport</keyword>
<dbReference type="InterPro" id="IPR046357">
    <property type="entry name" value="PPIase_dom_sf"/>
</dbReference>
<keyword evidence="8 9" id="KW-0472">Membrane</keyword>
<dbReference type="EMBL" id="PEXW01000013">
    <property type="protein sequence ID" value="PIS40959.1"/>
    <property type="molecule type" value="Genomic_DNA"/>
</dbReference>
<feature type="domain" description="PpiC" evidence="11">
    <location>
        <begin position="141"/>
        <end position="240"/>
    </location>
</feature>
<name>A0A2H0YRQ1_9BACT</name>
<dbReference type="NCBIfam" id="TIGR00916">
    <property type="entry name" value="2A0604s01"/>
    <property type="match status" value="1"/>
</dbReference>
<comment type="caution">
    <text evidence="12">The sequence shown here is derived from an EMBL/GenBank/DDBJ whole genome shotgun (WGS) entry which is preliminary data.</text>
</comment>
<dbReference type="Proteomes" id="UP000236845">
    <property type="component" value="Unassembled WGS sequence"/>
</dbReference>
<dbReference type="InterPro" id="IPR054384">
    <property type="entry name" value="SecDF_P1_head"/>
</dbReference>
<dbReference type="GO" id="GO:0005886">
    <property type="term" value="C:plasma membrane"/>
    <property type="evidence" value="ECO:0007669"/>
    <property type="project" value="UniProtKB-SubCell"/>
</dbReference>
<feature type="transmembrane region" description="Helical" evidence="9">
    <location>
        <begin position="7"/>
        <end position="26"/>
    </location>
</feature>
<comment type="similarity">
    <text evidence="9">Belongs to the SecD/SecF family. SecD subfamily.</text>
</comment>
<dbReference type="Pfam" id="PF21760">
    <property type="entry name" value="SecD_1st"/>
    <property type="match status" value="1"/>
</dbReference>
<keyword evidence="5 9" id="KW-0653">Protein transport</keyword>
<evidence type="ECO:0000256" key="3">
    <source>
        <dbReference type="ARBA" id="ARBA00022475"/>
    </source>
</evidence>
<dbReference type="GO" id="GO:0003755">
    <property type="term" value="F:peptidyl-prolyl cis-trans isomerase activity"/>
    <property type="evidence" value="ECO:0007669"/>
    <property type="project" value="UniProtKB-KW"/>
</dbReference>
<dbReference type="PROSITE" id="PS50198">
    <property type="entry name" value="PPIC_PPIASE_2"/>
    <property type="match status" value="1"/>
</dbReference>
<evidence type="ECO:0000256" key="6">
    <source>
        <dbReference type="ARBA" id="ARBA00022989"/>
    </source>
</evidence>
<gene>
    <name evidence="9 12" type="primary">secD</name>
    <name evidence="12" type="ORF">COT26_00580</name>
</gene>
<evidence type="ECO:0000313" key="12">
    <source>
        <dbReference type="EMBL" id="PIS40959.1"/>
    </source>
</evidence>
<dbReference type="Gene3D" id="3.30.70.3400">
    <property type="match status" value="1"/>
</dbReference>
<evidence type="ECO:0000256" key="9">
    <source>
        <dbReference type="HAMAP-Rule" id="MF_01463"/>
    </source>
</evidence>
<feature type="transmembrane region" description="Helical" evidence="9">
    <location>
        <begin position="393"/>
        <end position="411"/>
    </location>
</feature>
<feature type="transmembrane region" description="Helical" evidence="9">
    <location>
        <begin position="416"/>
        <end position="436"/>
    </location>
</feature>
<evidence type="ECO:0000256" key="8">
    <source>
        <dbReference type="ARBA" id="ARBA00023136"/>
    </source>
</evidence>
<dbReference type="GO" id="GO:0043952">
    <property type="term" value="P:protein transport by the Sec complex"/>
    <property type="evidence" value="ECO:0007669"/>
    <property type="project" value="UniProtKB-UniRule"/>
</dbReference>
<comment type="subcellular location">
    <subcellularLocation>
        <location evidence="1 9">Cell membrane</location>
        <topology evidence="1 9">Multi-pass membrane protein</topology>
    </subcellularLocation>
</comment>
<dbReference type="SUPFAM" id="SSF54534">
    <property type="entry name" value="FKBP-like"/>
    <property type="match status" value="1"/>
</dbReference>
<keyword evidence="4 9" id="KW-0812">Transmembrane</keyword>
<dbReference type="GO" id="GO:0006605">
    <property type="term" value="P:protein targeting"/>
    <property type="evidence" value="ECO:0007669"/>
    <property type="project" value="UniProtKB-UniRule"/>
</dbReference>
<evidence type="ECO:0000256" key="2">
    <source>
        <dbReference type="ARBA" id="ARBA00022448"/>
    </source>
</evidence>
<dbReference type="InterPro" id="IPR048631">
    <property type="entry name" value="SecD_1st"/>
</dbReference>
<keyword evidence="3 9" id="KW-1003">Cell membrane</keyword>
<evidence type="ECO:0000256" key="7">
    <source>
        <dbReference type="ARBA" id="ARBA00023010"/>
    </source>
</evidence>
<dbReference type="InterPro" id="IPR005791">
    <property type="entry name" value="SecD"/>
</dbReference>